<evidence type="ECO:0000256" key="1">
    <source>
        <dbReference type="ARBA" id="ARBA00007301"/>
    </source>
</evidence>
<dbReference type="NCBIfam" id="TIGR00558">
    <property type="entry name" value="pdxH"/>
    <property type="match status" value="1"/>
</dbReference>
<feature type="binding site" evidence="5">
    <location>
        <position position="142"/>
    </location>
    <ligand>
        <name>substrate</name>
    </ligand>
</feature>
<dbReference type="PANTHER" id="PTHR10851:SF0">
    <property type="entry name" value="PYRIDOXINE-5'-PHOSPHATE OXIDASE"/>
    <property type="match status" value="1"/>
</dbReference>
<comment type="catalytic activity">
    <reaction evidence="5">
        <text>pyridoxine 5'-phosphate + O2 = pyridoxal 5'-phosphate + H2O2</text>
        <dbReference type="Rhea" id="RHEA:15149"/>
        <dbReference type="ChEBI" id="CHEBI:15379"/>
        <dbReference type="ChEBI" id="CHEBI:16240"/>
        <dbReference type="ChEBI" id="CHEBI:58589"/>
        <dbReference type="ChEBI" id="CHEBI:597326"/>
        <dbReference type="EC" id="1.4.3.5"/>
    </reaction>
</comment>
<comment type="caution">
    <text evidence="9">The sequence shown here is derived from an EMBL/GenBank/DDBJ whole genome shotgun (WGS) entry which is preliminary data.</text>
</comment>
<dbReference type="NCBIfam" id="NF004231">
    <property type="entry name" value="PRK05679.1"/>
    <property type="match status" value="1"/>
</dbReference>
<feature type="binding site" evidence="5 6">
    <location>
        <position position="98"/>
    </location>
    <ligand>
        <name>FMN</name>
        <dbReference type="ChEBI" id="CHEBI:58210"/>
    </ligand>
</feature>
<dbReference type="Proteomes" id="UP000193087">
    <property type="component" value="Unassembled WGS sequence"/>
</dbReference>
<feature type="binding site" evidence="5">
    <location>
        <position position="138"/>
    </location>
    <ligand>
        <name>substrate</name>
    </ligand>
</feature>
<comment type="function">
    <text evidence="5">Catalyzes the oxidation of either pyridoxine 5'-phosphate (PNP) or pyridoxamine 5'-phosphate (PMP) into pyridoxal 5'-phosphate (PLP).</text>
</comment>
<dbReference type="InterPro" id="IPR011576">
    <property type="entry name" value="Pyridox_Oxase_N"/>
</dbReference>
<evidence type="ECO:0000259" key="7">
    <source>
        <dbReference type="Pfam" id="PF01243"/>
    </source>
</evidence>
<dbReference type="GO" id="GO:0008615">
    <property type="term" value="P:pyridoxine biosynthetic process"/>
    <property type="evidence" value="ECO:0007669"/>
    <property type="project" value="UniProtKB-UniRule"/>
</dbReference>
<dbReference type="HAMAP" id="MF_01629">
    <property type="entry name" value="PdxH"/>
    <property type="match status" value="1"/>
</dbReference>
<feature type="binding site" evidence="5 6">
    <location>
        <position position="120"/>
    </location>
    <ligand>
        <name>FMN</name>
        <dbReference type="ChEBI" id="CHEBI:58210"/>
    </ligand>
</feature>
<evidence type="ECO:0000313" key="9">
    <source>
        <dbReference type="EMBL" id="ORW87266.1"/>
    </source>
</evidence>
<dbReference type="InterPro" id="IPR000659">
    <property type="entry name" value="Pyridox_Oxase"/>
</dbReference>
<reference evidence="9 10" key="1">
    <citation type="submission" date="2016-01" db="EMBL/GenBank/DDBJ databases">
        <title>The new phylogeny of the genus Mycobacterium.</title>
        <authorList>
            <person name="Tarcisio F."/>
            <person name="Conor M."/>
            <person name="Antonella G."/>
            <person name="Elisabetta G."/>
            <person name="Giulia F.S."/>
            <person name="Sara T."/>
            <person name="Anna F."/>
            <person name="Clotilde B."/>
            <person name="Roberto B."/>
            <person name="Veronica D.S."/>
            <person name="Fabio R."/>
            <person name="Monica P."/>
            <person name="Olivier J."/>
            <person name="Enrico T."/>
            <person name="Nicola S."/>
        </authorList>
    </citation>
    <scope>NUCLEOTIDE SEQUENCE [LARGE SCALE GENOMIC DNA]</scope>
    <source>
        <strain evidence="9 10">DSM 45176</strain>
    </source>
</reference>
<evidence type="ECO:0000256" key="5">
    <source>
        <dbReference type="HAMAP-Rule" id="MF_01629"/>
    </source>
</evidence>
<dbReference type="EC" id="1.4.3.5" evidence="5"/>
<proteinExistence type="inferred from homology"/>
<evidence type="ECO:0000256" key="2">
    <source>
        <dbReference type="ARBA" id="ARBA00022630"/>
    </source>
</evidence>
<name>A0A1X2DGL4_9MYCO</name>
<comment type="pathway">
    <text evidence="5">Cofactor metabolism; pyridoxal 5'-phosphate salvage; pyridoxal 5'-phosphate from pyridoxamine 5'-phosphate: step 1/1.</text>
</comment>
<dbReference type="GO" id="GO:0004733">
    <property type="term" value="F:pyridoxamine phosphate oxidase activity"/>
    <property type="evidence" value="ECO:0007669"/>
    <property type="project" value="UniProtKB-UniRule"/>
</dbReference>
<comment type="similarity">
    <text evidence="1 5">Belongs to the pyridoxamine 5'-phosphate oxidase family.</text>
</comment>
<dbReference type="RefSeq" id="WP_085248845.1">
    <property type="nucleotide sequence ID" value="NZ_CAJMWJ010000001.1"/>
</dbReference>
<dbReference type="OrthoDB" id="9780392at2"/>
<comment type="caution">
    <text evidence="5">Lacks conserved residue(s) required for the propagation of feature annotation.</text>
</comment>
<dbReference type="Pfam" id="PF10590">
    <property type="entry name" value="PNP_phzG_C"/>
    <property type="match status" value="1"/>
</dbReference>
<dbReference type="PROSITE" id="PS01064">
    <property type="entry name" value="PYRIDOX_OXIDASE"/>
    <property type="match status" value="1"/>
</dbReference>
<dbReference type="InterPro" id="IPR012349">
    <property type="entry name" value="Split_barrel_FMN-bd"/>
</dbReference>
<evidence type="ECO:0000259" key="8">
    <source>
        <dbReference type="Pfam" id="PF10590"/>
    </source>
</evidence>
<gene>
    <name evidence="5" type="primary">pdxH</name>
    <name evidence="9" type="ORF">AWC22_09930</name>
</gene>
<dbReference type="InterPro" id="IPR019740">
    <property type="entry name" value="Pyridox_Oxase_CS"/>
</dbReference>
<dbReference type="GeneID" id="93494198"/>
<dbReference type="InterPro" id="IPR019576">
    <property type="entry name" value="Pyridoxamine_oxidase_dimer_C"/>
</dbReference>
<evidence type="ECO:0000256" key="3">
    <source>
        <dbReference type="ARBA" id="ARBA00022643"/>
    </source>
</evidence>
<dbReference type="Pfam" id="PF01243">
    <property type="entry name" value="PNPOx_N"/>
    <property type="match status" value="1"/>
</dbReference>
<keyword evidence="2 5" id="KW-0285">Flavoprotein</keyword>
<feature type="binding site" evidence="5 6">
    <location>
        <begin position="91"/>
        <end position="92"/>
    </location>
    <ligand>
        <name>FMN</name>
        <dbReference type="ChEBI" id="CHEBI:58210"/>
    </ligand>
</feature>
<keyword evidence="5" id="KW-0664">Pyridoxine biosynthesis</keyword>
<comment type="subunit">
    <text evidence="5">Homodimer.</text>
</comment>
<organism evidence="9 10">
    <name type="scientific">Mycobacterium riyadhense</name>
    <dbReference type="NCBI Taxonomy" id="486698"/>
    <lineage>
        <taxon>Bacteria</taxon>
        <taxon>Bacillati</taxon>
        <taxon>Actinomycetota</taxon>
        <taxon>Actinomycetes</taxon>
        <taxon>Mycobacteriales</taxon>
        <taxon>Mycobacteriaceae</taxon>
        <taxon>Mycobacterium</taxon>
    </lineage>
</organism>
<sequence>MDDDAKVIDRNDDQLARMRGEYGPEKDGCDDLDFHWLDGGWLALLRRWMSDAQRAGVIEPNAMVLATVSDGKPVSRSVLCALIDESGVAFFTSHDSEKGAQLEATPYASATFPWYELGRQAHVRGAVTRVSADETLDYWSKRPRGAQLAAWASQQSRPVGSRAELEDQLAEVTRRFAGQDQIPVPPRWGGYRIAPEIVEFWQGRENRLHNRIRVANGRLERLQP</sequence>
<accession>A0A1X2DGL4</accession>
<dbReference type="GO" id="GO:0010181">
    <property type="term" value="F:FMN binding"/>
    <property type="evidence" value="ECO:0007669"/>
    <property type="project" value="UniProtKB-UniRule"/>
</dbReference>
<dbReference type="STRING" id="486698.AWC22_09930"/>
<dbReference type="EMBL" id="LQPQ01000009">
    <property type="protein sequence ID" value="ORW87266.1"/>
    <property type="molecule type" value="Genomic_DNA"/>
</dbReference>
<dbReference type="Gene3D" id="2.30.110.10">
    <property type="entry name" value="Electron Transport, Fmn-binding Protein, Chain A"/>
    <property type="match status" value="1"/>
</dbReference>
<evidence type="ECO:0000256" key="4">
    <source>
        <dbReference type="ARBA" id="ARBA00023002"/>
    </source>
</evidence>
<keyword evidence="10" id="KW-1185">Reference proteome</keyword>
<feature type="binding site" evidence="5 6">
    <location>
        <begin position="155"/>
        <end position="156"/>
    </location>
    <ligand>
        <name>FMN</name>
        <dbReference type="ChEBI" id="CHEBI:58210"/>
    </ligand>
</feature>
<evidence type="ECO:0000313" key="10">
    <source>
        <dbReference type="Proteomes" id="UP000193087"/>
    </source>
</evidence>
<feature type="binding site" evidence="5">
    <location>
        <begin position="207"/>
        <end position="209"/>
    </location>
    <ligand>
        <name>substrate</name>
    </ligand>
</feature>
<keyword evidence="3 5" id="KW-0288">FMN</keyword>
<dbReference type="AlphaFoldDB" id="A0A1X2DGL4"/>
<keyword evidence="4 5" id="KW-0560">Oxidoreductase</keyword>
<feature type="binding site" evidence="5 6">
    <location>
        <position position="201"/>
    </location>
    <ligand>
        <name>FMN</name>
        <dbReference type="ChEBI" id="CHEBI:58210"/>
    </ligand>
</feature>
<dbReference type="UniPathway" id="UPA01068">
    <property type="reaction ID" value="UER00304"/>
</dbReference>
<comment type="catalytic activity">
    <reaction evidence="5">
        <text>pyridoxamine 5'-phosphate + O2 + H2O = pyridoxal 5'-phosphate + H2O2 + NH4(+)</text>
        <dbReference type="Rhea" id="RHEA:15817"/>
        <dbReference type="ChEBI" id="CHEBI:15377"/>
        <dbReference type="ChEBI" id="CHEBI:15379"/>
        <dbReference type="ChEBI" id="CHEBI:16240"/>
        <dbReference type="ChEBI" id="CHEBI:28938"/>
        <dbReference type="ChEBI" id="CHEBI:58451"/>
        <dbReference type="ChEBI" id="CHEBI:597326"/>
        <dbReference type="EC" id="1.4.3.5"/>
    </reaction>
</comment>
<dbReference type="SUPFAM" id="SSF50475">
    <property type="entry name" value="FMN-binding split barrel"/>
    <property type="match status" value="1"/>
</dbReference>
<protein>
    <recommendedName>
        <fullName evidence="5">Pyridoxine/pyridoxamine 5'-phosphate oxidase</fullName>
        <ecNumber evidence="5">1.4.3.5</ecNumber>
    </recommendedName>
    <alternativeName>
        <fullName evidence="5">PNP/PMP oxidase</fullName>
        <shortName evidence="5">PNPOx</shortName>
    </alternativeName>
    <alternativeName>
        <fullName evidence="5">Pyridoxal 5'-phosphate synthase</fullName>
    </alternativeName>
</protein>
<evidence type="ECO:0000256" key="6">
    <source>
        <dbReference type="PIRSR" id="PIRSR000190-2"/>
    </source>
</evidence>
<feature type="binding site" evidence="5 6">
    <location>
        <position position="211"/>
    </location>
    <ligand>
        <name>FMN</name>
        <dbReference type="ChEBI" id="CHEBI:58210"/>
    </ligand>
</feature>
<dbReference type="PANTHER" id="PTHR10851">
    <property type="entry name" value="PYRIDOXINE-5-PHOSPHATE OXIDASE"/>
    <property type="match status" value="1"/>
</dbReference>
<comment type="cofactor">
    <cofactor evidence="5 6">
        <name>FMN</name>
        <dbReference type="ChEBI" id="CHEBI:58210"/>
    </cofactor>
    <text evidence="5 6">Binds 1 FMN per subunit.</text>
</comment>
<feature type="domain" description="Pyridoxine 5'-phosphate oxidase dimerisation C-terminal" evidence="8">
    <location>
        <begin position="188"/>
        <end position="224"/>
    </location>
</feature>
<comment type="pathway">
    <text evidence="5">Cofactor metabolism; pyridoxal 5'-phosphate salvage; pyridoxal 5'-phosphate from pyridoxine 5'-phosphate: step 1/1.</text>
</comment>
<dbReference type="PIRSF" id="PIRSF000190">
    <property type="entry name" value="Pyd_amn-ph_oxd"/>
    <property type="match status" value="1"/>
</dbReference>
<feature type="domain" description="Pyridoxamine 5'-phosphate oxidase N-terminal" evidence="7">
    <location>
        <begin position="50"/>
        <end position="173"/>
    </location>
</feature>